<keyword evidence="3" id="KW-1003">Cell membrane</keyword>
<keyword evidence="7 8" id="KW-0472">Membrane</keyword>
<dbReference type="Proteomes" id="UP001059576">
    <property type="component" value="Chromosome"/>
</dbReference>
<proteinExistence type="predicted"/>
<keyword evidence="6 8" id="KW-1133">Transmembrane helix</keyword>
<feature type="transmembrane region" description="Helical" evidence="8">
    <location>
        <begin position="21"/>
        <end position="42"/>
    </location>
</feature>
<keyword evidence="2" id="KW-0813">Transport</keyword>
<evidence type="ECO:0000256" key="5">
    <source>
        <dbReference type="ARBA" id="ARBA00022692"/>
    </source>
</evidence>
<keyword evidence="11" id="KW-1185">Reference proteome</keyword>
<feature type="transmembrane region" description="Helical" evidence="8">
    <location>
        <begin position="274"/>
        <end position="294"/>
    </location>
</feature>
<dbReference type="InterPro" id="IPR003352">
    <property type="entry name" value="PTS_EIIC"/>
</dbReference>
<feature type="transmembrane region" description="Helical" evidence="8">
    <location>
        <begin position="117"/>
        <end position="137"/>
    </location>
</feature>
<dbReference type="EMBL" id="CP101808">
    <property type="protein sequence ID" value="UUD36936.1"/>
    <property type="molecule type" value="Genomic_DNA"/>
</dbReference>
<organism evidence="10 11">
    <name type="scientific">Mycoplasmopsis equigenitalium</name>
    <dbReference type="NCBI Taxonomy" id="114883"/>
    <lineage>
        <taxon>Bacteria</taxon>
        <taxon>Bacillati</taxon>
        <taxon>Mycoplasmatota</taxon>
        <taxon>Mycoplasmoidales</taxon>
        <taxon>Metamycoplasmataceae</taxon>
        <taxon>Mycoplasmopsis</taxon>
    </lineage>
</organism>
<evidence type="ECO:0000259" key="9">
    <source>
        <dbReference type="Pfam" id="PF13303"/>
    </source>
</evidence>
<evidence type="ECO:0000256" key="7">
    <source>
        <dbReference type="ARBA" id="ARBA00023136"/>
    </source>
</evidence>
<protein>
    <submittedName>
        <fullName evidence="10">PTS sugar transporter subunit IIC</fullName>
    </submittedName>
</protein>
<dbReference type="RefSeq" id="WP_129722753.1">
    <property type="nucleotide sequence ID" value="NZ_CP101808.1"/>
</dbReference>
<gene>
    <name evidence="10" type="ORF">NPA09_03490</name>
</gene>
<evidence type="ECO:0000256" key="4">
    <source>
        <dbReference type="ARBA" id="ARBA00022597"/>
    </source>
</evidence>
<feature type="transmembrane region" description="Helical" evidence="8">
    <location>
        <begin position="54"/>
        <end position="71"/>
    </location>
</feature>
<feature type="transmembrane region" description="Helical" evidence="8">
    <location>
        <begin position="78"/>
        <end position="97"/>
    </location>
</feature>
<sequence>MKFTKWKEINHKNLWFDSLTGTGIGFFATLIVGGLFGMIGTYSDDNLFLSIKKFLAYISPLAIGIAIGIKSKKTILETLAIGIAAFIVANSTIKPFFDLANNTIVYQVKTININLNMNVIGDAVSAWLSAVFILYFLTMINIENSFSIIILPIVGVALGIINALWLTYLCNLLLVWIEWIINNSVNSSYGLRIALSPLVSLIMGLALTLPISSASIAYSIHLDSYGASIAVAATSAQMIAYGFIVLLATRNMSYYISTSFGTTMTHINNYTKNWKLLILPCVASIISGFIASFMPCDFDLEPTKILCWAEWEQRFYMGQFLVSLN</sequence>
<comment type="subcellular location">
    <subcellularLocation>
        <location evidence="1">Cell membrane</location>
        <topology evidence="1">Multi-pass membrane protein</topology>
    </subcellularLocation>
</comment>
<keyword evidence="4 10" id="KW-0762">Sugar transport</keyword>
<evidence type="ECO:0000256" key="6">
    <source>
        <dbReference type="ARBA" id="ARBA00022989"/>
    </source>
</evidence>
<feature type="domain" description="Phosphotransferase system EIIC" evidence="9">
    <location>
        <begin position="18"/>
        <end position="294"/>
    </location>
</feature>
<evidence type="ECO:0000313" key="10">
    <source>
        <dbReference type="EMBL" id="UUD36936.1"/>
    </source>
</evidence>
<feature type="transmembrane region" description="Helical" evidence="8">
    <location>
        <begin position="224"/>
        <end position="248"/>
    </location>
</feature>
<feature type="transmembrane region" description="Helical" evidence="8">
    <location>
        <begin position="149"/>
        <end position="177"/>
    </location>
</feature>
<evidence type="ECO:0000256" key="1">
    <source>
        <dbReference type="ARBA" id="ARBA00004651"/>
    </source>
</evidence>
<accession>A0ABY5J4X4</accession>
<evidence type="ECO:0000313" key="11">
    <source>
        <dbReference type="Proteomes" id="UP001059576"/>
    </source>
</evidence>
<evidence type="ECO:0000256" key="2">
    <source>
        <dbReference type="ARBA" id="ARBA00022448"/>
    </source>
</evidence>
<evidence type="ECO:0000256" key="3">
    <source>
        <dbReference type="ARBA" id="ARBA00022475"/>
    </source>
</evidence>
<feature type="transmembrane region" description="Helical" evidence="8">
    <location>
        <begin position="189"/>
        <end position="212"/>
    </location>
</feature>
<keyword evidence="5 8" id="KW-0812">Transmembrane</keyword>
<dbReference type="Pfam" id="PF13303">
    <property type="entry name" value="PTS_EIIC_2"/>
    <property type="match status" value="1"/>
</dbReference>
<name>A0ABY5J4X4_9BACT</name>
<reference evidence="10" key="1">
    <citation type="submission" date="2022-07" db="EMBL/GenBank/DDBJ databases">
        <title>Complete genome of Mycoplasma equigenitalium type strain T37.</title>
        <authorList>
            <person name="Spergser J."/>
        </authorList>
    </citation>
    <scope>NUCLEOTIDE SEQUENCE</scope>
    <source>
        <strain evidence="10">T37</strain>
    </source>
</reference>
<evidence type="ECO:0000256" key="8">
    <source>
        <dbReference type="SAM" id="Phobius"/>
    </source>
</evidence>